<evidence type="ECO:0000313" key="1">
    <source>
        <dbReference type="EMBL" id="EJT76884.1"/>
    </source>
</evidence>
<dbReference type="VEuPathDB" id="FungiDB:GGTG_06798"/>
<dbReference type="AlphaFoldDB" id="J3NZV1"/>
<dbReference type="Proteomes" id="UP000006039">
    <property type="component" value="Unassembled WGS sequence"/>
</dbReference>
<reference evidence="3" key="1">
    <citation type="submission" date="2010-07" db="EMBL/GenBank/DDBJ databases">
        <title>The genome sequence of Gaeumannomyces graminis var. tritici strain R3-111a-1.</title>
        <authorList>
            <consortium name="The Broad Institute Genome Sequencing Platform"/>
            <person name="Ma L.-J."/>
            <person name="Dead R."/>
            <person name="Young S."/>
            <person name="Zeng Q."/>
            <person name="Koehrsen M."/>
            <person name="Alvarado L."/>
            <person name="Berlin A."/>
            <person name="Chapman S.B."/>
            <person name="Chen Z."/>
            <person name="Freedman E."/>
            <person name="Gellesch M."/>
            <person name="Goldberg J."/>
            <person name="Griggs A."/>
            <person name="Gujja S."/>
            <person name="Heilman E.R."/>
            <person name="Heiman D."/>
            <person name="Hepburn T."/>
            <person name="Howarth C."/>
            <person name="Jen D."/>
            <person name="Larson L."/>
            <person name="Mehta T."/>
            <person name="Neiman D."/>
            <person name="Pearson M."/>
            <person name="Roberts A."/>
            <person name="Saif S."/>
            <person name="Shea T."/>
            <person name="Shenoy N."/>
            <person name="Sisk P."/>
            <person name="Stolte C."/>
            <person name="Sykes S."/>
            <person name="Walk T."/>
            <person name="White J."/>
            <person name="Yandava C."/>
            <person name="Haas B."/>
            <person name="Nusbaum C."/>
            <person name="Birren B."/>
        </authorList>
    </citation>
    <scope>NUCLEOTIDE SEQUENCE [LARGE SCALE GENOMIC DNA]</scope>
    <source>
        <strain evidence="3">R3-111a-1</strain>
    </source>
</reference>
<accession>J3NZV1</accession>
<reference evidence="1" key="2">
    <citation type="submission" date="2010-07" db="EMBL/GenBank/DDBJ databases">
        <authorList>
            <consortium name="The Broad Institute Genome Sequencing Platform"/>
            <consortium name="Broad Institute Genome Sequencing Center for Infectious Disease"/>
            <person name="Ma L.-J."/>
            <person name="Dead R."/>
            <person name="Young S."/>
            <person name="Zeng Q."/>
            <person name="Koehrsen M."/>
            <person name="Alvarado L."/>
            <person name="Berlin A."/>
            <person name="Chapman S.B."/>
            <person name="Chen Z."/>
            <person name="Freedman E."/>
            <person name="Gellesch M."/>
            <person name="Goldberg J."/>
            <person name="Griggs A."/>
            <person name="Gujja S."/>
            <person name="Heilman E.R."/>
            <person name="Heiman D."/>
            <person name="Hepburn T."/>
            <person name="Howarth C."/>
            <person name="Jen D."/>
            <person name="Larson L."/>
            <person name="Mehta T."/>
            <person name="Neiman D."/>
            <person name="Pearson M."/>
            <person name="Roberts A."/>
            <person name="Saif S."/>
            <person name="Shea T."/>
            <person name="Shenoy N."/>
            <person name="Sisk P."/>
            <person name="Stolte C."/>
            <person name="Sykes S."/>
            <person name="Walk T."/>
            <person name="White J."/>
            <person name="Yandava C."/>
            <person name="Haas B."/>
            <person name="Nusbaum C."/>
            <person name="Birren B."/>
        </authorList>
    </citation>
    <scope>NUCLEOTIDE SEQUENCE</scope>
    <source>
        <strain evidence="1">R3-111a-1</strain>
    </source>
</reference>
<organism evidence="1">
    <name type="scientific">Gaeumannomyces tritici (strain R3-111a-1)</name>
    <name type="common">Wheat and barley take-all root rot fungus</name>
    <name type="synonym">Gaeumannomyces graminis var. tritici</name>
    <dbReference type="NCBI Taxonomy" id="644352"/>
    <lineage>
        <taxon>Eukaryota</taxon>
        <taxon>Fungi</taxon>
        <taxon>Dikarya</taxon>
        <taxon>Ascomycota</taxon>
        <taxon>Pezizomycotina</taxon>
        <taxon>Sordariomycetes</taxon>
        <taxon>Sordariomycetidae</taxon>
        <taxon>Magnaporthales</taxon>
        <taxon>Magnaporthaceae</taxon>
        <taxon>Gaeumannomyces</taxon>
    </lineage>
</organism>
<gene>
    <name evidence="2" type="primary">20347256</name>
    <name evidence="1" type="ORF">GGTG_06798</name>
</gene>
<dbReference type="GeneID" id="20347256"/>
<dbReference type="EnsemblFungi" id="EJT76884">
    <property type="protein sequence ID" value="EJT76884"/>
    <property type="gene ID" value="GGTG_06798"/>
</dbReference>
<proteinExistence type="predicted"/>
<dbReference type="RefSeq" id="XP_009222884.1">
    <property type="nucleotide sequence ID" value="XM_009224620.1"/>
</dbReference>
<dbReference type="EMBL" id="GL385397">
    <property type="protein sequence ID" value="EJT76884.1"/>
    <property type="molecule type" value="Genomic_DNA"/>
</dbReference>
<sequence length="88" mass="9771">MPRRGKQSITRASLRRLLSRPGLQGEMRAQGEIESRVVRLNGGFDFDASASSCHSILSLHPFHSFHHPLIPRLILSGRSISISPKGAW</sequence>
<protein>
    <submittedName>
        <fullName evidence="1 2">Uncharacterized protein</fullName>
    </submittedName>
</protein>
<dbReference type="HOGENOM" id="CLU_2469214_0_0_1"/>
<keyword evidence="3" id="KW-1185">Reference proteome</keyword>
<name>J3NZV1_GAET3</name>
<evidence type="ECO:0000313" key="2">
    <source>
        <dbReference type="EnsemblFungi" id="EJT76884"/>
    </source>
</evidence>
<reference evidence="1" key="3">
    <citation type="submission" date="2010-09" db="EMBL/GenBank/DDBJ databases">
        <title>Annotation of Gaeumannomyces graminis var. tritici R3-111a-1.</title>
        <authorList>
            <consortium name="The Broad Institute Genome Sequencing Platform"/>
            <person name="Ma L.-J."/>
            <person name="Dead R."/>
            <person name="Young S.K."/>
            <person name="Zeng Q."/>
            <person name="Gargeya S."/>
            <person name="Fitzgerald M."/>
            <person name="Haas B."/>
            <person name="Abouelleil A."/>
            <person name="Alvarado L."/>
            <person name="Arachchi H.M."/>
            <person name="Berlin A."/>
            <person name="Brown A."/>
            <person name="Chapman S.B."/>
            <person name="Chen Z."/>
            <person name="Dunbar C."/>
            <person name="Freedman E."/>
            <person name="Gearin G."/>
            <person name="Gellesch M."/>
            <person name="Goldberg J."/>
            <person name="Griggs A."/>
            <person name="Gujja S."/>
            <person name="Heiman D."/>
            <person name="Howarth C."/>
            <person name="Larson L."/>
            <person name="Lui A."/>
            <person name="MacDonald P.J.P."/>
            <person name="Mehta T."/>
            <person name="Montmayeur A."/>
            <person name="Murphy C."/>
            <person name="Neiman D."/>
            <person name="Pearson M."/>
            <person name="Priest M."/>
            <person name="Roberts A."/>
            <person name="Saif S."/>
            <person name="Shea T."/>
            <person name="Shenoy N."/>
            <person name="Sisk P."/>
            <person name="Stolte C."/>
            <person name="Sykes S."/>
            <person name="Yandava C."/>
            <person name="Wortman J."/>
            <person name="Nusbaum C."/>
            <person name="Birren B."/>
        </authorList>
    </citation>
    <scope>NUCLEOTIDE SEQUENCE</scope>
    <source>
        <strain evidence="1">R3-111a-1</strain>
    </source>
</reference>
<reference evidence="2" key="4">
    <citation type="journal article" date="2015" name="G3 (Bethesda)">
        <title>Genome sequences of three phytopathogenic species of the Magnaporthaceae family of fungi.</title>
        <authorList>
            <person name="Okagaki L.H."/>
            <person name="Nunes C.C."/>
            <person name="Sailsbery J."/>
            <person name="Clay B."/>
            <person name="Brown D."/>
            <person name="John T."/>
            <person name="Oh Y."/>
            <person name="Young N."/>
            <person name="Fitzgerald M."/>
            <person name="Haas B.J."/>
            <person name="Zeng Q."/>
            <person name="Young S."/>
            <person name="Adiconis X."/>
            <person name="Fan L."/>
            <person name="Levin J.Z."/>
            <person name="Mitchell T.K."/>
            <person name="Okubara P.A."/>
            <person name="Farman M.L."/>
            <person name="Kohn L.M."/>
            <person name="Birren B."/>
            <person name="Ma L.-J."/>
            <person name="Dean R.A."/>
        </authorList>
    </citation>
    <scope>NUCLEOTIDE SEQUENCE</scope>
    <source>
        <strain evidence="2">R3-111a-1</strain>
    </source>
</reference>
<reference evidence="2" key="5">
    <citation type="submission" date="2018-04" db="UniProtKB">
        <authorList>
            <consortium name="EnsemblFungi"/>
        </authorList>
    </citation>
    <scope>IDENTIFICATION</scope>
    <source>
        <strain evidence="2">R3-111a-1</strain>
    </source>
</reference>
<evidence type="ECO:0000313" key="3">
    <source>
        <dbReference type="Proteomes" id="UP000006039"/>
    </source>
</evidence>